<dbReference type="FunFam" id="1.10.8.400:FF:000001">
    <property type="entry name" value="Enoyl-[acyl-carrier-protein] reductase [NADH]"/>
    <property type="match status" value="1"/>
</dbReference>
<feature type="binding site" evidence="14">
    <location>
        <position position="92"/>
    </location>
    <ligand>
        <name>NAD(+)</name>
        <dbReference type="ChEBI" id="CHEBI:57540"/>
    </ligand>
</feature>
<evidence type="ECO:0000256" key="2">
    <source>
        <dbReference type="ARBA" id="ARBA00005194"/>
    </source>
</evidence>
<comment type="pathway">
    <text evidence="1">Cofactor biosynthesis; biotin biosynthesis.</text>
</comment>
<dbReference type="InterPro" id="IPR014358">
    <property type="entry name" value="Enoyl-ACP_Rdtase_NADH"/>
</dbReference>
<dbReference type="EC" id="1.3.1.9" evidence="11"/>
<keyword evidence="4 11" id="KW-0444">Lipid biosynthesis</keyword>
<dbReference type="InterPro" id="IPR036291">
    <property type="entry name" value="NAD(P)-bd_dom_sf"/>
</dbReference>
<dbReference type="Pfam" id="PF13561">
    <property type="entry name" value="adh_short_C2"/>
    <property type="match status" value="1"/>
</dbReference>
<evidence type="ECO:0000256" key="1">
    <source>
        <dbReference type="ARBA" id="ARBA00004746"/>
    </source>
</evidence>
<name>A0A9Q8X2Q4_9ENTR</name>
<evidence type="ECO:0000256" key="11">
    <source>
        <dbReference type="PIRNR" id="PIRNR000094"/>
    </source>
</evidence>
<dbReference type="InterPro" id="IPR002347">
    <property type="entry name" value="SDR_fam"/>
</dbReference>
<dbReference type="Gene3D" id="1.10.8.400">
    <property type="entry name" value="Enoyl acyl carrier protein reductase"/>
    <property type="match status" value="1"/>
</dbReference>
<accession>A0A9Q8X2Q4</accession>
<comment type="pathway">
    <text evidence="2">Lipid metabolism; fatty acid biosynthesis.</text>
</comment>
<feature type="active site" description="Proton acceptor" evidence="12">
    <location>
        <position position="156"/>
    </location>
</feature>
<evidence type="ECO:0000256" key="9">
    <source>
        <dbReference type="ARBA" id="ARBA00023160"/>
    </source>
</evidence>
<protein>
    <recommendedName>
        <fullName evidence="11">Enoyl-[acyl-carrier-protein] reductase [NADH]</fullName>
        <ecNumber evidence="11">1.3.1.9</ecNumber>
    </recommendedName>
</protein>
<feature type="active site" description="Proton acceptor" evidence="12">
    <location>
        <position position="146"/>
    </location>
</feature>
<keyword evidence="7 11" id="KW-0520">NAD</keyword>
<feature type="binding site" evidence="13">
    <location>
        <position position="95"/>
    </location>
    <ligand>
        <name>substrate</name>
    </ligand>
</feature>
<dbReference type="FunFam" id="3.40.50.720:FF:000054">
    <property type="entry name" value="Enoyl-[acyl-carrier-protein] reductase [NADH]"/>
    <property type="match status" value="1"/>
</dbReference>
<evidence type="ECO:0000313" key="16">
    <source>
        <dbReference type="EMBL" id="URJ28341.1"/>
    </source>
</evidence>
<dbReference type="CDD" id="cd05372">
    <property type="entry name" value="ENR_SDR"/>
    <property type="match status" value="1"/>
</dbReference>
<evidence type="ECO:0000256" key="15">
    <source>
        <dbReference type="PIRSR" id="PIRSR000094-4"/>
    </source>
</evidence>
<organism evidence="16 17">
    <name type="scientific">Candidatus Blochmannia vicinus</name>
    <name type="common">nom. nud.</name>
    <dbReference type="NCBI Taxonomy" id="251540"/>
    <lineage>
        <taxon>Bacteria</taxon>
        <taxon>Pseudomonadati</taxon>
        <taxon>Pseudomonadota</taxon>
        <taxon>Gammaproteobacteria</taxon>
        <taxon>Enterobacterales</taxon>
        <taxon>Enterobacteriaceae</taxon>
        <taxon>ant endosymbionts</taxon>
        <taxon>Candidatus Blochmanniella</taxon>
    </lineage>
</organism>
<keyword evidence="5" id="KW-0276">Fatty acid metabolism</keyword>
<keyword evidence="9 11" id="KW-0275">Fatty acid biosynthesis</keyword>
<dbReference type="GO" id="GO:0004318">
    <property type="term" value="F:enoyl-[acyl-carrier-protein] reductase (NADH) activity"/>
    <property type="evidence" value="ECO:0007669"/>
    <property type="project" value="UniProtKB-EC"/>
</dbReference>
<dbReference type="SUPFAM" id="SSF51735">
    <property type="entry name" value="NAD(P)-binding Rossmann-fold domains"/>
    <property type="match status" value="1"/>
</dbReference>
<evidence type="ECO:0000256" key="6">
    <source>
        <dbReference type="ARBA" id="ARBA00023002"/>
    </source>
</evidence>
<evidence type="ECO:0000313" key="17">
    <source>
        <dbReference type="Proteomes" id="UP001056209"/>
    </source>
</evidence>
<dbReference type="GO" id="GO:0006633">
    <property type="term" value="P:fatty acid biosynthetic process"/>
    <property type="evidence" value="ECO:0007669"/>
    <property type="project" value="UniProtKB-KW"/>
</dbReference>
<feature type="binding site" evidence="14">
    <location>
        <begin position="64"/>
        <end position="65"/>
    </location>
    <ligand>
        <name>NAD(+)</name>
        <dbReference type="ChEBI" id="CHEBI:57540"/>
    </ligand>
</feature>
<evidence type="ECO:0000256" key="4">
    <source>
        <dbReference type="ARBA" id="ARBA00022516"/>
    </source>
</evidence>
<dbReference type="RefSeq" id="WP_250248796.1">
    <property type="nucleotide sequence ID" value="NZ_CP097753.1"/>
</dbReference>
<evidence type="ECO:0000256" key="10">
    <source>
        <dbReference type="ARBA" id="ARBA00025542"/>
    </source>
</evidence>
<dbReference type="EMBL" id="CP097753">
    <property type="protein sequence ID" value="URJ28341.1"/>
    <property type="molecule type" value="Genomic_DNA"/>
</dbReference>
<dbReference type="Proteomes" id="UP001056209">
    <property type="component" value="Chromosome"/>
</dbReference>
<reference evidence="16" key="1">
    <citation type="submission" date="2022-05" db="EMBL/GenBank/DDBJ databases">
        <title>Impact of host demography and evolutionary history on endosymbiont molecular evolution: a test in carpenter ants (Genus Camponotus) and their Blochmannia endosymbionts.</title>
        <authorList>
            <person name="Manthey J.D."/>
            <person name="Giron J.C."/>
            <person name="Hruska J.P."/>
        </authorList>
    </citation>
    <scope>NUCLEOTIDE SEQUENCE</scope>
    <source>
        <strain evidence="16">C-039</strain>
    </source>
</reference>
<proteinExistence type="inferred from homology"/>
<feature type="site" description="Involved in acyl-ACP binding" evidence="15">
    <location>
        <position position="201"/>
    </location>
</feature>
<feature type="binding site" evidence="14">
    <location>
        <begin position="192"/>
        <end position="196"/>
    </location>
    <ligand>
        <name>NAD(+)</name>
        <dbReference type="ChEBI" id="CHEBI:57540"/>
    </ligand>
</feature>
<feature type="binding site" evidence="14">
    <location>
        <begin position="19"/>
        <end position="20"/>
    </location>
    <ligand>
        <name>NAD(+)</name>
        <dbReference type="ChEBI" id="CHEBI:57540"/>
    </ligand>
</feature>
<feature type="binding site" evidence="14">
    <location>
        <position position="13"/>
    </location>
    <ligand>
        <name>NAD(+)</name>
        <dbReference type="ChEBI" id="CHEBI:57540"/>
    </ligand>
</feature>
<dbReference type="PANTHER" id="PTHR43159:SF2">
    <property type="entry name" value="ENOYL-[ACYL-CARRIER-PROTEIN] REDUCTASE [NADH], CHLOROPLASTIC"/>
    <property type="match status" value="1"/>
</dbReference>
<dbReference type="PIRSF" id="PIRSF000094">
    <property type="entry name" value="Enoyl-ACP_rdct"/>
    <property type="match status" value="1"/>
</dbReference>
<feature type="site" description="Involved in acyl-ACP binding" evidence="15">
    <location>
        <position position="205"/>
    </location>
</feature>
<comment type="similarity">
    <text evidence="3 11">Belongs to the short-chain dehydrogenases/reductases (SDR) family. FabI subfamily.</text>
</comment>
<dbReference type="Gene3D" id="3.40.50.720">
    <property type="entry name" value="NAD(P)-binding Rossmann-like Domain"/>
    <property type="match status" value="1"/>
</dbReference>
<feature type="binding site" evidence="14">
    <location>
        <position position="163"/>
    </location>
    <ligand>
        <name>NAD(+)</name>
        <dbReference type="ChEBI" id="CHEBI:57540"/>
    </ligand>
</feature>
<evidence type="ECO:0000256" key="3">
    <source>
        <dbReference type="ARBA" id="ARBA00009233"/>
    </source>
</evidence>
<comment type="function">
    <text evidence="10">Catalyzes the reduction of a carbon-carbon double bond in an enoyl moiety that is covalently linked to an acyl carrier protein (ACP). Involved in the elongation cycle of fatty acid which are used in the lipid metabolism and in the biotin biosynthesis.</text>
</comment>
<keyword evidence="6 11" id="KW-0560">Oxidoreductase</keyword>
<evidence type="ECO:0000256" key="5">
    <source>
        <dbReference type="ARBA" id="ARBA00022832"/>
    </source>
</evidence>
<dbReference type="AlphaFoldDB" id="A0A9Q8X2Q4"/>
<feature type="site" description="Involved in acyl-ACP binding" evidence="15">
    <location>
        <position position="204"/>
    </location>
</feature>
<sequence>MALLNNKRILVTGMASHRSIAYGIAQALYREGAELAFTYHTNKLKLRVQDLSKNFDSDIILPCDVSEDFCIDQLFVELKKKWLTFDGFVHAVAFAPTEQLKGDYVDTVTREGFTLSHSIGSYSFVGIAKACRSMLNNKASLVTLTYLGSMRAIPHYNVMGLVKASLEANTRYMANAMGPEGIRVNAISCGPVRTLASSGIKNFKKMLSSCQRQSPIRRNISIEEIGNVAAFLCSNLSSGITGEIIYVDGGFNIVSTIDDEK</sequence>
<evidence type="ECO:0000256" key="7">
    <source>
        <dbReference type="ARBA" id="ARBA00023027"/>
    </source>
</evidence>
<evidence type="ECO:0000256" key="13">
    <source>
        <dbReference type="PIRSR" id="PIRSR000094-2"/>
    </source>
</evidence>
<evidence type="ECO:0000256" key="8">
    <source>
        <dbReference type="ARBA" id="ARBA00023098"/>
    </source>
</evidence>
<evidence type="ECO:0000256" key="12">
    <source>
        <dbReference type="PIRSR" id="PIRSR000094-1"/>
    </source>
</evidence>
<keyword evidence="8" id="KW-0443">Lipid metabolism</keyword>
<comment type="catalytic activity">
    <reaction evidence="11">
        <text>a 2,3-saturated acyl-[ACP] + NAD(+) = a (2E)-enoyl-[ACP] + NADH + H(+)</text>
        <dbReference type="Rhea" id="RHEA:10240"/>
        <dbReference type="Rhea" id="RHEA-COMP:9925"/>
        <dbReference type="Rhea" id="RHEA-COMP:9926"/>
        <dbReference type="ChEBI" id="CHEBI:15378"/>
        <dbReference type="ChEBI" id="CHEBI:57540"/>
        <dbReference type="ChEBI" id="CHEBI:57945"/>
        <dbReference type="ChEBI" id="CHEBI:78784"/>
        <dbReference type="ChEBI" id="CHEBI:78785"/>
        <dbReference type="EC" id="1.3.1.9"/>
    </reaction>
</comment>
<evidence type="ECO:0000256" key="14">
    <source>
        <dbReference type="PIRSR" id="PIRSR000094-3"/>
    </source>
</evidence>
<gene>
    <name evidence="16" type="ORF">M9393_01075</name>
</gene>
<dbReference type="PANTHER" id="PTHR43159">
    <property type="entry name" value="ENOYL-[ACYL-CARRIER-PROTEIN] REDUCTASE"/>
    <property type="match status" value="1"/>
</dbReference>